<dbReference type="EMBL" id="BARS01038663">
    <property type="protein sequence ID" value="GAG25188.1"/>
    <property type="molecule type" value="Genomic_DNA"/>
</dbReference>
<feature type="non-terminal residue" evidence="2">
    <location>
        <position position="1"/>
    </location>
</feature>
<sequence>ASSRDLRGAMVYPQEWTGGVAFIEYGIIAIGVDVDSLAWGKRCVAHELAHLVTYQMTFNPYGDLPTWLNEGLSMYAEGDLRADLQSVLNQAVAGDNLISVRSLCGSFPAKTEEANLYYAQSYSLVDFLIREYDKDRVLQLLGVFKEGSPYDSALLEVYGFDMDGLDDLWRQSLGLEPRLSTTFPHRGIASLAVLTAIAEM</sequence>
<organism evidence="2">
    <name type="scientific">marine sediment metagenome</name>
    <dbReference type="NCBI Taxonomy" id="412755"/>
    <lineage>
        <taxon>unclassified sequences</taxon>
        <taxon>metagenomes</taxon>
        <taxon>ecological metagenomes</taxon>
    </lineage>
</organism>
<gene>
    <name evidence="2" type="ORF">S01H1_59138</name>
</gene>
<dbReference type="AlphaFoldDB" id="X0WL13"/>
<reference evidence="2" key="1">
    <citation type="journal article" date="2014" name="Front. Microbiol.">
        <title>High frequency of phylogenetically diverse reductive dehalogenase-homologous genes in deep subseafloor sedimentary metagenomes.</title>
        <authorList>
            <person name="Kawai M."/>
            <person name="Futagami T."/>
            <person name="Toyoda A."/>
            <person name="Takaki Y."/>
            <person name="Nishi S."/>
            <person name="Hori S."/>
            <person name="Arai W."/>
            <person name="Tsubouchi T."/>
            <person name="Morono Y."/>
            <person name="Uchiyama I."/>
            <person name="Ito T."/>
            <person name="Fujiyama A."/>
            <person name="Inagaki F."/>
            <person name="Takami H."/>
        </authorList>
    </citation>
    <scope>NUCLEOTIDE SEQUENCE</scope>
    <source>
        <strain evidence="2">Expedition CK06-06</strain>
    </source>
</reference>
<accession>X0WL13</accession>
<feature type="domain" description="Peptidase MA-like" evidence="1">
    <location>
        <begin position="2"/>
        <end position="173"/>
    </location>
</feature>
<protein>
    <recommendedName>
        <fullName evidence="1">Peptidase MA-like domain-containing protein</fullName>
    </recommendedName>
</protein>
<proteinExistence type="predicted"/>
<dbReference type="InterPro" id="IPR039568">
    <property type="entry name" value="Peptidase_MA-like_dom"/>
</dbReference>
<name>X0WL13_9ZZZZ</name>
<evidence type="ECO:0000259" key="1">
    <source>
        <dbReference type="Pfam" id="PF13485"/>
    </source>
</evidence>
<dbReference type="Pfam" id="PF13485">
    <property type="entry name" value="Peptidase_MA_2"/>
    <property type="match status" value="1"/>
</dbReference>
<comment type="caution">
    <text evidence="2">The sequence shown here is derived from an EMBL/GenBank/DDBJ whole genome shotgun (WGS) entry which is preliminary data.</text>
</comment>
<evidence type="ECO:0000313" key="2">
    <source>
        <dbReference type="EMBL" id="GAG25188.1"/>
    </source>
</evidence>